<keyword evidence="2" id="KW-1185">Reference proteome</keyword>
<comment type="caution">
    <text evidence="1">The sequence shown here is derived from an EMBL/GenBank/DDBJ whole genome shotgun (WGS) entry which is preliminary data.</text>
</comment>
<sequence length="180" mass="19410">MEMRICARVPSLLLFRALSIQRPSLGVLDSAFFEDLQNELKTPCTVEIVGGRRCGKSLFALSLVSANPALSPVLIITKGPKPAIPNCSIYTAAGIDSLIATVHAIITTYATTRTLLVVVDTLMTVIATEEGMVRREELFHLLKCLNALGVRVLVVNSTIHAVRSTSSFYAKSYVWGTGSG</sequence>
<name>A0A177EJQ7_9MICR</name>
<gene>
    <name evidence="1" type="ORF">NEDG_01632</name>
</gene>
<dbReference type="OrthoDB" id="2189278at2759"/>
<organism evidence="1 2">
    <name type="scientific">Nematocida displodere</name>
    <dbReference type="NCBI Taxonomy" id="1805483"/>
    <lineage>
        <taxon>Eukaryota</taxon>
        <taxon>Fungi</taxon>
        <taxon>Fungi incertae sedis</taxon>
        <taxon>Microsporidia</taxon>
        <taxon>Nematocida</taxon>
    </lineage>
</organism>
<dbReference type="Proteomes" id="UP000185944">
    <property type="component" value="Unassembled WGS sequence"/>
</dbReference>
<evidence type="ECO:0008006" key="3">
    <source>
        <dbReference type="Google" id="ProtNLM"/>
    </source>
</evidence>
<dbReference type="SUPFAM" id="SSF52540">
    <property type="entry name" value="P-loop containing nucleoside triphosphate hydrolases"/>
    <property type="match status" value="1"/>
</dbReference>
<protein>
    <recommendedName>
        <fullName evidence="3">RecA family profile 1 domain-containing protein</fullName>
    </recommendedName>
</protein>
<dbReference type="VEuPathDB" id="MicrosporidiaDB:NEDG_01632"/>
<dbReference type="Gene3D" id="3.40.50.300">
    <property type="entry name" value="P-loop containing nucleotide triphosphate hydrolases"/>
    <property type="match status" value="1"/>
</dbReference>
<dbReference type="InterPro" id="IPR027417">
    <property type="entry name" value="P-loop_NTPase"/>
</dbReference>
<evidence type="ECO:0000313" key="2">
    <source>
        <dbReference type="Proteomes" id="UP000185944"/>
    </source>
</evidence>
<dbReference type="RefSeq" id="XP_067544940.1">
    <property type="nucleotide sequence ID" value="XM_067689050.1"/>
</dbReference>
<dbReference type="EMBL" id="LTDL01000021">
    <property type="protein sequence ID" value="OAG31219.1"/>
    <property type="molecule type" value="Genomic_DNA"/>
</dbReference>
<accession>A0A177EJQ7</accession>
<dbReference type="AlphaFoldDB" id="A0A177EJQ7"/>
<reference evidence="1 2" key="1">
    <citation type="submission" date="2016-02" db="EMBL/GenBank/DDBJ databases">
        <title>Discovery of a natural microsporidian pathogen with a broad tissue tropism in Caenorhabditis elegans.</title>
        <authorList>
            <person name="Luallen R.J."/>
            <person name="Reinke A.W."/>
            <person name="Tong L."/>
            <person name="Botts M.R."/>
            <person name="Felix M.-A."/>
            <person name="Troemel E.R."/>
        </authorList>
    </citation>
    <scope>NUCLEOTIDE SEQUENCE [LARGE SCALE GENOMIC DNA]</scope>
    <source>
        <strain evidence="1 2">JUm2807</strain>
    </source>
</reference>
<proteinExistence type="predicted"/>
<dbReference type="GeneID" id="93647982"/>
<evidence type="ECO:0000313" key="1">
    <source>
        <dbReference type="EMBL" id="OAG31219.1"/>
    </source>
</evidence>